<proteinExistence type="predicted"/>
<dbReference type="AlphaFoldDB" id="A0A8I0LAC7"/>
<dbReference type="GO" id="GO:0000166">
    <property type="term" value="F:nucleotide binding"/>
    <property type="evidence" value="ECO:0007669"/>
    <property type="project" value="InterPro"/>
</dbReference>
<dbReference type="InterPro" id="IPR042103">
    <property type="entry name" value="SerRS_1_N_sf"/>
</dbReference>
<dbReference type="Proteomes" id="UP000653002">
    <property type="component" value="Unassembled WGS sequence"/>
</dbReference>
<feature type="non-terminal residue" evidence="3">
    <location>
        <position position="81"/>
    </location>
</feature>
<dbReference type="EMBL" id="JAABFR010002068">
    <property type="protein sequence ID" value="MBD4339132.1"/>
    <property type="molecule type" value="Genomic_DNA"/>
</dbReference>
<feature type="coiled-coil region" evidence="1">
    <location>
        <begin position="11"/>
        <end position="78"/>
    </location>
</feature>
<dbReference type="GO" id="GO:0016874">
    <property type="term" value="F:ligase activity"/>
    <property type="evidence" value="ECO:0007669"/>
    <property type="project" value="UniProtKB-KW"/>
</dbReference>
<name>A0A8I0LAC7_XANCI</name>
<reference evidence="3" key="1">
    <citation type="submission" date="2020-01" db="EMBL/GenBank/DDBJ databases">
        <authorList>
            <person name="Richard D."/>
        </authorList>
    </citation>
    <scope>NUCLEOTIDE SEQUENCE</scope>
    <source>
        <strain evidence="3">JP541</strain>
    </source>
</reference>
<evidence type="ECO:0000259" key="2">
    <source>
        <dbReference type="Pfam" id="PF02403"/>
    </source>
</evidence>
<dbReference type="SUPFAM" id="SSF46589">
    <property type="entry name" value="tRNA-binding arm"/>
    <property type="match status" value="1"/>
</dbReference>
<dbReference type="Gene3D" id="1.10.287.40">
    <property type="entry name" value="Serine-tRNA synthetase, tRNA binding domain"/>
    <property type="match status" value="1"/>
</dbReference>
<feature type="non-terminal residue" evidence="3">
    <location>
        <position position="1"/>
    </location>
</feature>
<protein>
    <submittedName>
        <fullName evidence="3">Serine--tRNA ligase</fullName>
    </submittedName>
</protein>
<organism evidence="3 4">
    <name type="scientific">Xanthomonas citri pv. citri</name>
    <dbReference type="NCBI Taxonomy" id="611301"/>
    <lineage>
        <taxon>Bacteria</taxon>
        <taxon>Pseudomonadati</taxon>
        <taxon>Pseudomonadota</taxon>
        <taxon>Gammaproteobacteria</taxon>
        <taxon>Lysobacterales</taxon>
        <taxon>Lysobacteraceae</taxon>
        <taxon>Xanthomonas</taxon>
    </lineage>
</organism>
<keyword evidence="3" id="KW-0436">Ligase</keyword>
<sequence>QDDKLPLVDEVIELDASYRAAKTRCDELRNRRNVLSKQIGGLMARGEREAAEATKAEVKAMADEMAALEAQETTYEAEIRK</sequence>
<evidence type="ECO:0000313" key="4">
    <source>
        <dbReference type="Proteomes" id="UP000653002"/>
    </source>
</evidence>
<gene>
    <name evidence="3" type="ORF">GUH15_24380</name>
</gene>
<comment type="caution">
    <text evidence="3">The sequence shown here is derived from an EMBL/GenBank/DDBJ whole genome shotgun (WGS) entry which is preliminary data.</text>
</comment>
<dbReference type="InterPro" id="IPR015866">
    <property type="entry name" value="Ser-tRNA-synth_1_N"/>
</dbReference>
<evidence type="ECO:0000313" key="3">
    <source>
        <dbReference type="EMBL" id="MBD4339132.1"/>
    </source>
</evidence>
<accession>A0A8I0LAC7</accession>
<evidence type="ECO:0000256" key="1">
    <source>
        <dbReference type="SAM" id="Coils"/>
    </source>
</evidence>
<feature type="domain" description="Serine-tRNA synthetase type1 N-terminal" evidence="2">
    <location>
        <begin position="7"/>
        <end position="80"/>
    </location>
</feature>
<keyword evidence="1" id="KW-0175">Coiled coil</keyword>
<dbReference type="InterPro" id="IPR010978">
    <property type="entry name" value="tRNA-bd_arm"/>
</dbReference>
<dbReference type="Pfam" id="PF02403">
    <property type="entry name" value="Seryl_tRNA_N"/>
    <property type="match status" value="1"/>
</dbReference>